<evidence type="ECO:0000313" key="3">
    <source>
        <dbReference type="Proteomes" id="UP001556367"/>
    </source>
</evidence>
<sequence length="177" mass="19469">MSSNRRTAHNATTSGVKQPYVGADINPRPTPISIGSLRGVVKVESAALRSMPSNSVSIKICEVCCQAMLIMIPEEEEAALIARRETAVAAALFDDDDDLPLSSEPEDDSEDEQMFTSRSVPARPSQAKELAHRPTRVPCDDGVEQRGRRIFRTALRFSLTHHDPTQVAQTSRDQRTP</sequence>
<feature type="compositionally biased region" description="Acidic residues" evidence="1">
    <location>
        <begin position="93"/>
        <end position="113"/>
    </location>
</feature>
<feature type="region of interest" description="Disordered" evidence="1">
    <location>
        <begin position="93"/>
        <end position="177"/>
    </location>
</feature>
<protein>
    <submittedName>
        <fullName evidence="2">Uncharacterized protein</fullName>
    </submittedName>
</protein>
<evidence type="ECO:0000256" key="1">
    <source>
        <dbReference type="SAM" id="MobiDB-lite"/>
    </source>
</evidence>
<proteinExistence type="predicted"/>
<name>A0ABR3JPY6_9AGAR</name>
<organism evidence="2 3">
    <name type="scientific">Hohenbuehelia grisea</name>
    <dbReference type="NCBI Taxonomy" id="104357"/>
    <lineage>
        <taxon>Eukaryota</taxon>
        <taxon>Fungi</taxon>
        <taxon>Dikarya</taxon>
        <taxon>Basidiomycota</taxon>
        <taxon>Agaricomycotina</taxon>
        <taxon>Agaricomycetes</taxon>
        <taxon>Agaricomycetidae</taxon>
        <taxon>Agaricales</taxon>
        <taxon>Pleurotineae</taxon>
        <taxon>Pleurotaceae</taxon>
        <taxon>Hohenbuehelia</taxon>
    </lineage>
</organism>
<feature type="compositionally biased region" description="Polar residues" evidence="1">
    <location>
        <begin position="1"/>
        <end position="16"/>
    </location>
</feature>
<dbReference type="EMBL" id="JASNQZ010000005">
    <property type="protein sequence ID" value="KAL0957433.1"/>
    <property type="molecule type" value="Genomic_DNA"/>
</dbReference>
<evidence type="ECO:0000313" key="2">
    <source>
        <dbReference type="EMBL" id="KAL0957433.1"/>
    </source>
</evidence>
<comment type="caution">
    <text evidence="2">The sequence shown here is derived from an EMBL/GenBank/DDBJ whole genome shotgun (WGS) entry which is preliminary data.</text>
</comment>
<keyword evidence="3" id="KW-1185">Reference proteome</keyword>
<accession>A0ABR3JPY6</accession>
<feature type="region of interest" description="Disordered" evidence="1">
    <location>
        <begin position="1"/>
        <end position="24"/>
    </location>
</feature>
<dbReference type="Proteomes" id="UP001556367">
    <property type="component" value="Unassembled WGS sequence"/>
</dbReference>
<reference evidence="3" key="1">
    <citation type="submission" date="2024-06" db="EMBL/GenBank/DDBJ databases">
        <title>Multi-omics analyses provide insights into the biosynthesis of the anticancer antibiotic pleurotin in Hohenbuehelia grisea.</title>
        <authorList>
            <person name="Weaver J.A."/>
            <person name="Alberti F."/>
        </authorList>
    </citation>
    <scope>NUCLEOTIDE SEQUENCE [LARGE SCALE GENOMIC DNA]</scope>
    <source>
        <strain evidence="3">T-177</strain>
    </source>
</reference>
<gene>
    <name evidence="2" type="ORF">HGRIS_001230</name>
</gene>